<feature type="region of interest" description="Disordered" evidence="1">
    <location>
        <begin position="1"/>
        <end position="51"/>
    </location>
</feature>
<feature type="non-terminal residue" evidence="2">
    <location>
        <position position="188"/>
    </location>
</feature>
<accession>A0A5C5RGD6</accession>
<comment type="caution">
    <text evidence="2">The sequence shown here is derived from an EMBL/GenBank/DDBJ whole genome shotgun (WGS) entry which is preliminary data.</text>
</comment>
<evidence type="ECO:0000256" key="1">
    <source>
        <dbReference type="SAM" id="MobiDB-lite"/>
    </source>
</evidence>
<name>A0A5C5RGD6_9ACTN</name>
<feature type="compositionally biased region" description="Basic and acidic residues" evidence="1">
    <location>
        <begin position="1"/>
        <end position="10"/>
    </location>
</feature>
<evidence type="ECO:0000313" key="2">
    <source>
        <dbReference type="EMBL" id="TWS21692.1"/>
    </source>
</evidence>
<dbReference type="RefSeq" id="WP_205124271.1">
    <property type="nucleotide sequence ID" value="NZ_VIGX01000205.1"/>
</dbReference>
<reference evidence="2 3" key="1">
    <citation type="submission" date="2019-06" db="EMBL/GenBank/DDBJ databases">
        <title>Tsukamurella conjunctivitidis sp. nov., Tsukamurella assacharolytica sp. nov. and Tsukamurella sputae sp. nov. isolated from patients with conjunctivitis, bacteraemia (lymphoma) and respiratory infection (sputum) in Hong Kong.</title>
        <authorList>
            <person name="Teng J.L.L."/>
            <person name="Lee H.H."/>
            <person name="Fong J.Y.H."/>
            <person name="Fok K.M.N."/>
            <person name="Lau S.K.P."/>
            <person name="Woo P.C.Y."/>
        </authorList>
    </citation>
    <scope>NUCLEOTIDE SEQUENCE [LARGE SCALE GENOMIC DNA]</scope>
    <source>
        <strain evidence="2 3">HKU72</strain>
    </source>
</reference>
<dbReference type="EMBL" id="VIGX01000205">
    <property type="protein sequence ID" value="TWS21692.1"/>
    <property type="molecule type" value="Genomic_DNA"/>
</dbReference>
<organism evidence="2 3">
    <name type="scientific">Tsukamurella conjunctivitidis</name>
    <dbReference type="NCBI Taxonomy" id="2592068"/>
    <lineage>
        <taxon>Bacteria</taxon>
        <taxon>Bacillati</taxon>
        <taxon>Actinomycetota</taxon>
        <taxon>Actinomycetes</taxon>
        <taxon>Mycobacteriales</taxon>
        <taxon>Tsukamurellaceae</taxon>
        <taxon>Tsukamurella</taxon>
    </lineage>
</organism>
<dbReference type="AlphaFoldDB" id="A0A5C5RGD6"/>
<sequence>MEETAVRDEDGQIGELMPDTEDEGTPLPAVPPRAAPQEAFGADTQERDPVPPAADQVELPAVASLPIVDTGHSAGGDAPALRAPVLSRMERFHNQTASQDAQPWDLASVVDFEPWVPHVVGNRAVLDMADSDPEVRGLVHQVAAEICTAEHPIEQRRFRLFVCNAFDMSRMKGSREEWLKSVLRRSGF</sequence>
<gene>
    <name evidence="2" type="ORF">FK530_25060</name>
</gene>
<dbReference type="Proteomes" id="UP000319375">
    <property type="component" value="Unassembled WGS sequence"/>
</dbReference>
<evidence type="ECO:0000313" key="3">
    <source>
        <dbReference type="Proteomes" id="UP000319375"/>
    </source>
</evidence>
<keyword evidence="3" id="KW-1185">Reference proteome</keyword>
<protein>
    <submittedName>
        <fullName evidence="2">Uncharacterized protein</fullName>
    </submittedName>
</protein>
<proteinExistence type="predicted"/>